<dbReference type="GO" id="GO:0009308">
    <property type="term" value="P:amine metabolic process"/>
    <property type="evidence" value="ECO:0007669"/>
    <property type="project" value="UniProtKB-UniRule"/>
</dbReference>
<feature type="active site" description="Schiff-base intermediate with substrate; via topaquinone" evidence="6">
    <location>
        <position position="534"/>
    </location>
</feature>
<dbReference type="InParanoid" id="A0A0D2TZN4"/>
<dbReference type="InterPro" id="IPR016182">
    <property type="entry name" value="Cu_amine_oxidase_N-reg"/>
</dbReference>
<dbReference type="Gene3D" id="2.70.98.20">
    <property type="entry name" value="Copper amine oxidase, catalytic domain"/>
    <property type="match status" value="1"/>
</dbReference>
<reference evidence="15" key="1">
    <citation type="submission" date="2011-02" db="EMBL/GenBank/DDBJ databases">
        <title>The Genome Sequence of Capsaspora owczarzaki ATCC 30864.</title>
        <authorList>
            <person name="Russ C."/>
            <person name="Cuomo C."/>
            <person name="Burger G."/>
            <person name="Gray M.W."/>
            <person name="Holland P.W.H."/>
            <person name="King N."/>
            <person name="Lang F.B.F."/>
            <person name="Roger A.J."/>
            <person name="Ruiz-Trillo I."/>
            <person name="Young S.K."/>
            <person name="Zeng Q."/>
            <person name="Gargeya S."/>
            <person name="Alvarado L."/>
            <person name="Berlin A."/>
            <person name="Chapman S.B."/>
            <person name="Chen Z."/>
            <person name="Freedman E."/>
            <person name="Gellesch M."/>
            <person name="Goldberg J."/>
            <person name="Griggs A."/>
            <person name="Gujja S."/>
            <person name="Heilman E."/>
            <person name="Heiman D."/>
            <person name="Howarth C."/>
            <person name="Mehta T."/>
            <person name="Neiman D."/>
            <person name="Pearson M."/>
            <person name="Roberts A."/>
            <person name="Saif S."/>
            <person name="Shea T."/>
            <person name="Shenoy N."/>
            <person name="Sisk P."/>
            <person name="Stolte C."/>
            <person name="Sykes S."/>
            <person name="White J."/>
            <person name="Yandava C."/>
            <person name="Haas B."/>
            <person name="Nusbaum C."/>
            <person name="Birren B."/>
        </authorList>
    </citation>
    <scope>NUCLEOTIDE SEQUENCE</scope>
    <source>
        <strain evidence="15">ATCC 30864</strain>
    </source>
</reference>
<dbReference type="STRING" id="595528.A0A0D2TZN4"/>
<feature type="modified residue" description="2',4',5'-topaquinone" evidence="7">
    <location>
        <position position="534"/>
    </location>
</feature>
<feature type="region of interest" description="Disordered" evidence="9">
    <location>
        <begin position="89"/>
        <end position="120"/>
    </location>
</feature>
<keyword evidence="5 8" id="KW-0186">Copper</keyword>
<comment type="PTM">
    <text evidence="7 8">Topaquinone (TPQ) is generated by copper-dependent autoxidation of a specific tyrosyl residue.</text>
</comment>
<feature type="region of interest" description="Disordered" evidence="9">
    <location>
        <begin position="364"/>
        <end position="383"/>
    </location>
</feature>
<evidence type="ECO:0000313" key="14">
    <source>
        <dbReference type="EMBL" id="KJE88396.1"/>
    </source>
</evidence>
<dbReference type="InterPro" id="IPR000269">
    <property type="entry name" value="Cu_amine_oxidase"/>
</dbReference>
<dbReference type="InterPro" id="IPR049948">
    <property type="entry name" value="Cu_Am_ox_TPQ-bd"/>
</dbReference>
<dbReference type="InterPro" id="IPR036460">
    <property type="entry name" value="Cu_amine_oxidase_C_sf"/>
</dbReference>
<evidence type="ECO:0000256" key="4">
    <source>
        <dbReference type="ARBA" id="ARBA00023002"/>
    </source>
</evidence>
<dbReference type="GO" id="GO:0005886">
    <property type="term" value="C:plasma membrane"/>
    <property type="evidence" value="ECO:0007669"/>
    <property type="project" value="TreeGrafter"/>
</dbReference>
<evidence type="ECO:0000256" key="2">
    <source>
        <dbReference type="ARBA" id="ARBA00022723"/>
    </source>
</evidence>
<gene>
    <name evidence="14" type="ORF">CAOG_008385</name>
</gene>
<dbReference type="Pfam" id="PF02727">
    <property type="entry name" value="Cu_amine_oxidN2"/>
    <property type="match status" value="1"/>
</dbReference>
<evidence type="ECO:0000256" key="6">
    <source>
        <dbReference type="PIRSR" id="PIRSR600269-50"/>
    </source>
</evidence>
<evidence type="ECO:0000256" key="10">
    <source>
        <dbReference type="SAM" id="Phobius"/>
    </source>
</evidence>
<keyword evidence="10" id="KW-0472">Membrane</keyword>
<evidence type="ECO:0000256" key="3">
    <source>
        <dbReference type="ARBA" id="ARBA00022772"/>
    </source>
</evidence>
<keyword evidence="3 6" id="KW-0801">TPQ</keyword>
<evidence type="ECO:0000259" key="11">
    <source>
        <dbReference type="Pfam" id="PF01179"/>
    </source>
</evidence>
<evidence type="ECO:0000256" key="5">
    <source>
        <dbReference type="ARBA" id="ARBA00023008"/>
    </source>
</evidence>
<dbReference type="Pfam" id="PF02728">
    <property type="entry name" value="Cu_amine_oxidN3"/>
    <property type="match status" value="1"/>
</dbReference>
<dbReference type="InterPro" id="IPR015800">
    <property type="entry name" value="Cu_amine_oxidase_N2"/>
</dbReference>
<evidence type="ECO:0000256" key="8">
    <source>
        <dbReference type="RuleBase" id="RU000672"/>
    </source>
</evidence>
<dbReference type="GO" id="GO:0048038">
    <property type="term" value="F:quinone binding"/>
    <property type="evidence" value="ECO:0007669"/>
    <property type="project" value="InterPro"/>
</dbReference>
<proteinExistence type="inferred from homology"/>
<dbReference type="InterPro" id="IPR015798">
    <property type="entry name" value="Cu_amine_oxidase_C"/>
</dbReference>
<sequence length="832" mass="92414">MPNPSPKAVFVFSVFSVLNQIVQMELRSLDGSSDASPSKKARSSMQQELMTWRIISLLLIGAVIGLSVALGVIYTTHKDLEESEALAASRRDSCPATGIPGASGSSKPGPSPFSAADPHPLEDLYPSETQDIFHALMSNASLQLTPYDDAALSDNFIWAMELDQPAKFDVLNWRDGNNQPKPIRFARVVIFHGAWAVPEVVEYRVGPLPVSASNFRVWPVRHVPWIMRPMTVQEYDLLEGIITDAFGQLATICTESFGGTYDEEALTWTDSSPRGYNRTERHTWVWAMHNVDGAPYLLPTGLELMIDHTDVDPSNWFVKSVAYNLQAYDTIAELIDQYNNNASFVKINFPAPTDPYYLIEQSKPTRQNAQHASPRHVNPGGQRFTVNGPQVEYLGWKFLITSSFRSGISFSDISFLNETIVYELSQQAAAATYSGRPAAQSASQYDDSGWGMGAAAQPLIRGVACPETGVFADVFMWWNSGNISHFQGAVCIFEKDLGTPIASHFNKGNDGLDFATGIHSTALVVRFISTVYNYDYVLTYTFFLDGSMDVDMSATGYMQAGRWADANDNQFGTRVQDQVMGNLHDHILNFKVDLDIAGTANTVDSIGVAYDTFPENPFLPPSKLAKKLTHNLIATEMASKMRLNPSNPHLITVINTDEPNAWGVSRGYKFHLHSQANSLQTPALEWWPAFSWLENSFVATKRKESEHRSVEHFYDMNAPDVPLVRFLDFVEDDESILQEDLVLWVNVGSIHIPSAEDIPLTTIAGQGIGFTLRPFNYFDAAKLEDLRQRIYIAYNPARPSVGLVEVDTAKASECFQSTPDYSFSGSNLYGDH</sequence>
<evidence type="ECO:0000259" key="13">
    <source>
        <dbReference type="Pfam" id="PF02728"/>
    </source>
</evidence>
<dbReference type="EC" id="1.4.3.-" evidence="8"/>
<dbReference type="Proteomes" id="UP000008743">
    <property type="component" value="Unassembled WGS sequence"/>
</dbReference>
<keyword evidence="2 8" id="KW-0479">Metal-binding</keyword>
<keyword evidence="10" id="KW-1133">Transmembrane helix</keyword>
<dbReference type="PhylomeDB" id="A0A0D2TZN4"/>
<dbReference type="OrthoDB" id="5379943at2759"/>
<dbReference type="SUPFAM" id="SSF49998">
    <property type="entry name" value="Amine oxidase catalytic domain"/>
    <property type="match status" value="1"/>
</dbReference>
<feature type="compositionally biased region" description="Low complexity" evidence="9">
    <location>
        <begin position="98"/>
        <end position="116"/>
    </location>
</feature>
<dbReference type="GO" id="GO:0005507">
    <property type="term" value="F:copper ion binding"/>
    <property type="evidence" value="ECO:0007669"/>
    <property type="project" value="InterPro"/>
</dbReference>
<dbReference type="AlphaFoldDB" id="A0A0D2TZN4"/>
<organism evidence="14 15">
    <name type="scientific">Capsaspora owczarzaki (strain ATCC 30864)</name>
    <dbReference type="NCBI Taxonomy" id="595528"/>
    <lineage>
        <taxon>Eukaryota</taxon>
        <taxon>Filasterea</taxon>
        <taxon>Capsaspora</taxon>
    </lineage>
</organism>
<feature type="domain" description="Copper amine oxidase catalytic" evidence="11">
    <location>
        <begin position="375"/>
        <end position="780"/>
    </location>
</feature>
<keyword evidence="4 8" id="KW-0560">Oxidoreductase</keyword>
<keyword evidence="15" id="KW-1185">Reference proteome</keyword>
<dbReference type="EMBL" id="KE346360">
    <property type="protein sequence ID" value="KJE88396.1"/>
    <property type="molecule type" value="Genomic_DNA"/>
</dbReference>
<comment type="similarity">
    <text evidence="1 8">Belongs to the copper/topaquinone oxidase family.</text>
</comment>
<evidence type="ECO:0000259" key="12">
    <source>
        <dbReference type="Pfam" id="PF02727"/>
    </source>
</evidence>
<dbReference type="SUPFAM" id="SSF54416">
    <property type="entry name" value="Amine oxidase N-terminal region"/>
    <property type="match status" value="2"/>
</dbReference>
<evidence type="ECO:0000256" key="1">
    <source>
        <dbReference type="ARBA" id="ARBA00007983"/>
    </source>
</evidence>
<dbReference type="GO" id="GO:0008131">
    <property type="term" value="F:primary methylamine oxidase activity"/>
    <property type="evidence" value="ECO:0007669"/>
    <property type="project" value="InterPro"/>
</dbReference>
<dbReference type="PANTHER" id="PTHR10638:SF20">
    <property type="entry name" value="AMINE OXIDASE"/>
    <property type="match status" value="1"/>
</dbReference>
<dbReference type="PROSITE" id="PS01164">
    <property type="entry name" value="COPPER_AMINE_OXID_1"/>
    <property type="match status" value="1"/>
</dbReference>
<evidence type="ECO:0000313" key="15">
    <source>
        <dbReference type="Proteomes" id="UP000008743"/>
    </source>
</evidence>
<evidence type="ECO:0000256" key="9">
    <source>
        <dbReference type="SAM" id="MobiDB-lite"/>
    </source>
</evidence>
<dbReference type="InterPro" id="IPR015802">
    <property type="entry name" value="Cu_amine_oxidase_N3"/>
</dbReference>
<dbReference type="FunCoup" id="A0A0D2TZN4">
    <property type="interactions" value="38"/>
</dbReference>
<dbReference type="eggNOG" id="KOG1186">
    <property type="taxonomic scope" value="Eukaryota"/>
</dbReference>
<feature type="active site" description="Proton acceptor" evidence="6">
    <location>
        <position position="447"/>
    </location>
</feature>
<feature type="domain" description="Copper amine oxidase N2-terminal" evidence="12">
    <location>
        <begin position="134"/>
        <end position="210"/>
    </location>
</feature>
<dbReference type="Pfam" id="PF01179">
    <property type="entry name" value="Cu_amine_oxid"/>
    <property type="match status" value="1"/>
</dbReference>
<dbReference type="Gene3D" id="3.10.450.40">
    <property type="match status" value="2"/>
</dbReference>
<name>A0A0D2TZN4_CAPO3</name>
<dbReference type="PANTHER" id="PTHR10638">
    <property type="entry name" value="COPPER AMINE OXIDASE"/>
    <property type="match status" value="1"/>
</dbReference>
<evidence type="ECO:0000256" key="7">
    <source>
        <dbReference type="PIRSR" id="PIRSR600269-51"/>
    </source>
</evidence>
<dbReference type="PRINTS" id="PR00766">
    <property type="entry name" value="CUDAOXIDASE"/>
</dbReference>
<keyword evidence="10" id="KW-0812">Transmembrane</keyword>
<feature type="domain" description="Copper amine oxidase N3-terminal" evidence="13">
    <location>
        <begin position="228"/>
        <end position="325"/>
    </location>
</feature>
<comment type="cofactor">
    <cofactor evidence="8">
        <name>Cu cation</name>
        <dbReference type="ChEBI" id="CHEBI:23378"/>
    </cofactor>
    <text evidence="8">Contains 1 topaquinone per subunit.</text>
</comment>
<protein>
    <recommendedName>
        <fullName evidence="8">Amine oxidase</fullName>
        <ecNumber evidence="8">1.4.3.-</ecNumber>
    </recommendedName>
</protein>
<feature type="transmembrane region" description="Helical" evidence="10">
    <location>
        <begin position="50"/>
        <end position="74"/>
    </location>
</feature>
<accession>A0A0D2TZN4</accession>